<proteinExistence type="predicted"/>
<dbReference type="EMBL" id="BK016055">
    <property type="protein sequence ID" value="DAF91514.1"/>
    <property type="molecule type" value="Genomic_DNA"/>
</dbReference>
<protein>
    <submittedName>
        <fullName evidence="1">Uncharacterized protein</fullName>
    </submittedName>
</protein>
<name>A0A8S5UAU7_9CAUD</name>
<reference evidence="1" key="1">
    <citation type="journal article" date="2021" name="Proc. Natl. Acad. Sci. U.S.A.">
        <title>A Catalog of Tens of Thousands of Viruses from Human Metagenomes Reveals Hidden Associations with Chronic Diseases.</title>
        <authorList>
            <person name="Tisza M.J."/>
            <person name="Buck C.B."/>
        </authorList>
    </citation>
    <scope>NUCLEOTIDE SEQUENCE</scope>
    <source>
        <strain evidence="1">CtCVG11</strain>
    </source>
</reference>
<sequence length="51" mass="5865">MTSLHIAFSRLPSYIQDKRKGKEVGQHSPAPAEMFLIKSFFCCFPILSRLH</sequence>
<evidence type="ECO:0000313" key="1">
    <source>
        <dbReference type="EMBL" id="DAF91514.1"/>
    </source>
</evidence>
<organism evidence="1">
    <name type="scientific">Caudovirales sp. ctCVG11</name>
    <dbReference type="NCBI Taxonomy" id="2825759"/>
    <lineage>
        <taxon>Viruses</taxon>
        <taxon>Duplodnaviria</taxon>
        <taxon>Heunggongvirae</taxon>
        <taxon>Uroviricota</taxon>
        <taxon>Caudoviricetes</taxon>
    </lineage>
</organism>
<accession>A0A8S5UAU7</accession>